<evidence type="ECO:0000313" key="1">
    <source>
        <dbReference type="EMBL" id="MBD5779706.1"/>
    </source>
</evidence>
<comment type="caution">
    <text evidence="1">The sequence shown here is derived from an EMBL/GenBank/DDBJ whole genome shotgun (WGS) entry which is preliminary data.</text>
</comment>
<dbReference type="RefSeq" id="WP_191616838.1">
    <property type="nucleotide sequence ID" value="NZ_JACYFG010000013.1"/>
</dbReference>
<reference evidence="1" key="1">
    <citation type="submission" date="2020-09" db="EMBL/GenBank/DDBJ databases">
        <title>Pelagicoccus enzymogenes sp. nov. with an EPS production, isolated from marine sediment.</title>
        <authorList>
            <person name="Feng X."/>
        </authorList>
    </citation>
    <scope>NUCLEOTIDE SEQUENCE</scope>
    <source>
        <strain evidence="1">NFK12</strain>
    </source>
</reference>
<protein>
    <submittedName>
        <fullName evidence="1">Uncharacterized protein</fullName>
    </submittedName>
</protein>
<proteinExistence type="predicted"/>
<keyword evidence="2" id="KW-1185">Reference proteome</keyword>
<dbReference type="AlphaFoldDB" id="A0A927F9H6"/>
<sequence>MTRERRGFAIVLVAALAGLIFLLGASLVVVTRLQTAAASYDQRVRLAREHARAALDIAIAELQEEMGKDIAVSFTADTLSAAEPEDFKAERIGAAREPFWTGASQGSGNVNWLVTRKLDGTTALPTGAFSGGEVELLGEGTVGDNPLLKVKVPTESIAMKGVDGFADDSARTIGNYGYWIGDLGVKASYAWYDQLDEVAHDNYIGVIIDPDPDVPDDEYILKDQRDRLRQMTISKPEIETVDTNDESTTPTNPVRIESLVSDFQFRSDFGDTSSDDLQDDRYLIDLEQANVEDFFHDFTPLSKGLMVDSENGGLKLDLSLAEPPSGSVYNQAYKAYSNFHTANLASYDQFDDFTYSLRTAGVESLGVLPAITQFNLNYAIYFSSIEAGPSDISVSVEASVELWNPYVNAIEFSDGNLDVLIEGLPTSLSVWLNDGTPEGAPNLILNSVDLPSALSFSIDSISDASKRMRAGEITLLSGPLEDGSGGVLYELASGTVDLTRAVVHTSSITLPEALSHFYVKVGLVGEASDVDLSVKLRDEGSDLLVYSPTKFVLSKTLFENPAVVTPPRFGFSWEFDDLAFPLGETTQLFDLSLDAAILKGWEADAAADVNINPVFSTAADVLFGETSTLEASKSDFPLLKLPKQALTNVGQLSVATGVRRDALAPLIGEAFASSDQNSFFDQYFFSSIPPGTTAWDFGDSLPNTNYRPRSGVASYTADSAQDLWVHGMFNVHSTSTDAWEAILKGSPVSQHPYWKDILPDGTFLFMNHPLGGEDMNVLDPGTAPTIESLEAIRLSLKKNAFSLTEAQVEELAKLIVKEIRGYVGASPNNPFDSLEEFVDSGVLQDAIEALDSHEETTLRINPSWVIPGTPAEFRQSTILNLISGILSVRSDTFLVRAYGDAVDPADPTNVWAKAYCEAIVQRTHEEYGDDVPASTADIDRKFEVVAFRWLSPSEI</sequence>
<organism evidence="1 2">
    <name type="scientific">Pelagicoccus enzymogenes</name>
    <dbReference type="NCBI Taxonomy" id="2773457"/>
    <lineage>
        <taxon>Bacteria</taxon>
        <taxon>Pseudomonadati</taxon>
        <taxon>Verrucomicrobiota</taxon>
        <taxon>Opitutia</taxon>
        <taxon>Puniceicoccales</taxon>
        <taxon>Pelagicoccaceae</taxon>
        <taxon>Pelagicoccus</taxon>
    </lineage>
</organism>
<dbReference type="Proteomes" id="UP000622317">
    <property type="component" value="Unassembled WGS sequence"/>
</dbReference>
<gene>
    <name evidence="1" type="ORF">IEN85_09385</name>
</gene>
<accession>A0A927F9H6</accession>
<name>A0A927F9H6_9BACT</name>
<dbReference type="EMBL" id="JACYFG010000013">
    <property type="protein sequence ID" value="MBD5779706.1"/>
    <property type="molecule type" value="Genomic_DNA"/>
</dbReference>
<evidence type="ECO:0000313" key="2">
    <source>
        <dbReference type="Proteomes" id="UP000622317"/>
    </source>
</evidence>